<comment type="caution">
    <text evidence="1">The sequence shown here is derived from an EMBL/GenBank/DDBJ whole genome shotgun (WGS) entry which is preliminary data.</text>
</comment>
<sequence>MVELPSFPSFEWESIVIDTPKEEDLILGFDFVNHFNPCIDRRQEVITCNADHKDYYNPSKSFSNDFSSPKSCASLVGDSRKRSFPSSFHVPSLNFHASLWSSRDEVFKDIQVVAEDNFLASPHLFFENMDLPPSSYYYSLEELWDGEENPDKIETVTLSV</sequence>
<dbReference type="AlphaFoldDB" id="A0A9Q3I3D8"/>
<keyword evidence="2" id="KW-1185">Reference proteome</keyword>
<reference evidence="1" key="1">
    <citation type="submission" date="2021-03" db="EMBL/GenBank/DDBJ databases">
        <title>Draft genome sequence of rust myrtle Austropuccinia psidii MF-1, a brazilian biotype.</title>
        <authorList>
            <person name="Quecine M.C."/>
            <person name="Pachon D.M.R."/>
            <person name="Bonatelli M.L."/>
            <person name="Correr F.H."/>
            <person name="Franceschini L.M."/>
            <person name="Leite T.F."/>
            <person name="Margarido G.R.A."/>
            <person name="Almeida C.A."/>
            <person name="Ferrarezi J.A."/>
            <person name="Labate C.A."/>
        </authorList>
    </citation>
    <scope>NUCLEOTIDE SEQUENCE</scope>
    <source>
        <strain evidence="1">MF-1</strain>
    </source>
</reference>
<evidence type="ECO:0000313" key="1">
    <source>
        <dbReference type="EMBL" id="MBW0524980.1"/>
    </source>
</evidence>
<accession>A0A9Q3I3D8</accession>
<proteinExistence type="predicted"/>
<dbReference type="EMBL" id="AVOT02031447">
    <property type="protein sequence ID" value="MBW0524980.1"/>
    <property type="molecule type" value="Genomic_DNA"/>
</dbReference>
<name>A0A9Q3I3D8_9BASI</name>
<dbReference type="Proteomes" id="UP000765509">
    <property type="component" value="Unassembled WGS sequence"/>
</dbReference>
<gene>
    <name evidence="1" type="ORF">O181_064695</name>
</gene>
<evidence type="ECO:0000313" key="2">
    <source>
        <dbReference type="Proteomes" id="UP000765509"/>
    </source>
</evidence>
<dbReference type="OrthoDB" id="2684341at2759"/>
<protein>
    <submittedName>
        <fullName evidence="1">Uncharacterized protein</fullName>
    </submittedName>
</protein>
<organism evidence="1 2">
    <name type="scientific">Austropuccinia psidii MF-1</name>
    <dbReference type="NCBI Taxonomy" id="1389203"/>
    <lineage>
        <taxon>Eukaryota</taxon>
        <taxon>Fungi</taxon>
        <taxon>Dikarya</taxon>
        <taxon>Basidiomycota</taxon>
        <taxon>Pucciniomycotina</taxon>
        <taxon>Pucciniomycetes</taxon>
        <taxon>Pucciniales</taxon>
        <taxon>Sphaerophragmiaceae</taxon>
        <taxon>Austropuccinia</taxon>
    </lineage>
</organism>